<feature type="non-terminal residue" evidence="1">
    <location>
        <position position="1"/>
    </location>
</feature>
<dbReference type="EMBL" id="GBRD01015997">
    <property type="protein sequence ID" value="JAG49829.1"/>
    <property type="molecule type" value="Transcribed_RNA"/>
</dbReference>
<evidence type="ECO:0000313" key="1">
    <source>
        <dbReference type="EMBL" id="JAG49829.1"/>
    </source>
</evidence>
<name>A0A0K8S9J0_LYGHE</name>
<accession>A0A0K8S9J0</accession>
<feature type="non-terminal residue" evidence="1">
    <location>
        <position position="107"/>
    </location>
</feature>
<dbReference type="AlphaFoldDB" id="A0A0K8S9J0"/>
<organism evidence="1">
    <name type="scientific">Lygus hesperus</name>
    <name type="common">Western plant bug</name>
    <dbReference type="NCBI Taxonomy" id="30085"/>
    <lineage>
        <taxon>Eukaryota</taxon>
        <taxon>Metazoa</taxon>
        <taxon>Ecdysozoa</taxon>
        <taxon>Arthropoda</taxon>
        <taxon>Hexapoda</taxon>
        <taxon>Insecta</taxon>
        <taxon>Pterygota</taxon>
        <taxon>Neoptera</taxon>
        <taxon>Paraneoptera</taxon>
        <taxon>Hemiptera</taxon>
        <taxon>Heteroptera</taxon>
        <taxon>Panheteroptera</taxon>
        <taxon>Cimicomorpha</taxon>
        <taxon>Miridae</taxon>
        <taxon>Mirini</taxon>
        <taxon>Lygus</taxon>
    </lineage>
</organism>
<sequence>FCFRSNPDYHGIMGTIASMTAGTKSLPPPAAARHSPGPRVFIVSRGAVPPRDWGRDLWTVLEARGPSMDPSLSFTFPVQQYRHTSNESLKQKFELLTSLFLLQITPT</sequence>
<proteinExistence type="predicted"/>
<protein>
    <submittedName>
        <fullName evidence="1">Uncharacterized protein</fullName>
    </submittedName>
</protein>
<reference evidence="1" key="1">
    <citation type="submission" date="2014-09" db="EMBL/GenBank/DDBJ databases">
        <authorList>
            <person name="Magalhaes I.L.F."/>
            <person name="Oliveira U."/>
            <person name="Santos F.R."/>
            <person name="Vidigal T.H.D.A."/>
            <person name="Brescovit A.D."/>
            <person name="Santos A.J."/>
        </authorList>
    </citation>
    <scope>NUCLEOTIDE SEQUENCE</scope>
</reference>